<organism evidence="3 4">
    <name type="scientific">Neocallimastix californiae</name>
    <dbReference type="NCBI Taxonomy" id="1754190"/>
    <lineage>
        <taxon>Eukaryota</taxon>
        <taxon>Fungi</taxon>
        <taxon>Fungi incertae sedis</taxon>
        <taxon>Chytridiomycota</taxon>
        <taxon>Chytridiomycota incertae sedis</taxon>
        <taxon>Neocallimastigomycetes</taxon>
        <taxon>Neocallimastigales</taxon>
        <taxon>Neocallimastigaceae</taxon>
        <taxon>Neocallimastix</taxon>
    </lineage>
</organism>
<reference evidence="3 4" key="1">
    <citation type="submission" date="2016-08" db="EMBL/GenBank/DDBJ databases">
        <title>A Parts List for Fungal Cellulosomes Revealed by Comparative Genomics.</title>
        <authorList>
            <consortium name="DOE Joint Genome Institute"/>
            <person name="Haitjema C.H."/>
            <person name="Gilmore S.P."/>
            <person name="Henske J.K."/>
            <person name="Solomon K.V."/>
            <person name="De Groot R."/>
            <person name="Kuo A."/>
            <person name="Mondo S.J."/>
            <person name="Salamov A.A."/>
            <person name="Labutti K."/>
            <person name="Zhao Z."/>
            <person name="Chiniquy J."/>
            <person name="Barry K."/>
            <person name="Brewer H.M."/>
            <person name="Purvine S.O."/>
            <person name="Wright A.T."/>
            <person name="Boxma B."/>
            <person name="Van Alen T."/>
            <person name="Hackstein J.H."/>
            <person name="Baker S.E."/>
            <person name="Grigoriev I.V."/>
            <person name="O'Malley M.A."/>
        </authorList>
    </citation>
    <scope>NUCLEOTIDE SEQUENCE [LARGE SCALE GENOMIC DNA]</scope>
    <source>
        <strain evidence="3 4">G1</strain>
    </source>
</reference>
<keyword evidence="1" id="KW-0812">Transmembrane</keyword>
<gene>
    <name evidence="3" type="ORF">LY90DRAFT_663949</name>
</gene>
<dbReference type="OrthoDB" id="623670at2759"/>
<evidence type="ECO:0000256" key="2">
    <source>
        <dbReference type="SAM" id="SignalP"/>
    </source>
</evidence>
<feature type="chain" id="PRO_5012779274" description="RlpA-like protein double-psi beta-barrel domain-containing protein" evidence="2">
    <location>
        <begin position="26"/>
        <end position="396"/>
    </location>
</feature>
<evidence type="ECO:0000313" key="4">
    <source>
        <dbReference type="Proteomes" id="UP000193920"/>
    </source>
</evidence>
<dbReference type="CDD" id="cd22191">
    <property type="entry name" value="DPBB_RlpA_EXP_N-like"/>
    <property type="match status" value="1"/>
</dbReference>
<keyword evidence="2" id="KW-0732">Signal</keyword>
<evidence type="ECO:0000256" key="1">
    <source>
        <dbReference type="SAM" id="Phobius"/>
    </source>
</evidence>
<dbReference type="AlphaFoldDB" id="A0A1Y2FFP7"/>
<dbReference type="EMBL" id="MCOG01000008">
    <property type="protein sequence ID" value="ORY82780.1"/>
    <property type="molecule type" value="Genomic_DNA"/>
</dbReference>
<comment type="caution">
    <text evidence="3">The sequence shown here is derived from an EMBL/GenBank/DDBJ whole genome shotgun (WGS) entry which is preliminary data.</text>
</comment>
<protein>
    <recommendedName>
        <fullName evidence="5">RlpA-like protein double-psi beta-barrel domain-containing protein</fullName>
    </recommendedName>
</protein>
<accession>A0A1Y2FFP7</accession>
<keyword evidence="4" id="KW-1185">Reference proteome</keyword>
<evidence type="ECO:0000313" key="3">
    <source>
        <dbReference type="EMBL" id="ORY82780.1"/>
    </source>
</evidence>
<feature type="transmembrane region" description="Helical" evidence="1">
    <location>
        <begin position="317"/>
        <end position="340"/>
    </location>
</feature>
<dbReference type="Proteomes" id="UP000193920">
    <property type="component" value="Unassembled WGS sequence"/>
</dbReference>
<dbReference type="Gene3D" id="2.40.40.10">
    <property type="entry name" value="RlpA-like domain"/>
    <property type="match status" value="1"/>
</dbReference>
<feature type="signal peptide" evidence="2">
    <location>
        <begin position="1"/>
        <end position="25"/>
    </location>
</feature>
<keyword evidence="1" id="KW-0472">Membrane</keyword>
<keyword evidence="1" id="KW-1133">Transmembrane helix</keyword>
<name>A0A1Y2FFP7_9FUNG</name>
<evidence type="ECO:0008006" key="5">
    <source>
        <dbReference type="Google" id="ProtNLM"/>
    </source>
</evidence>
<sequence length="396" mass="42207">MKLLKFVTTLLTISVASVFASGGEAENEITFYGCPEECSAQRNPSCPQFDDDDLPTNFAALSTKLSHYDDYCGHYAIFFPYEYGSRLGKATVVDSCSSCAKYHLDLSKKAFTKFVGESKGTAKIVWGIYSKSGNKLAGPFYSSASSAAKKFGMSSDAFLSAFNASARRLAVSSDSNIEFSKNASAEDKVTKKATTTTKTIKTIKSVVSTSRAPFPLVTKKVVTPTVKQVQTPINQNIPPKQVATSINQVGTPVNQVATPVNQIATPVNQIGTPSDQIATPANEIDANNDVSASAITVSPAEPVDQVNKAVDEEKEGGLGAVGILAIGGGCLGAAGAGLIFMKRKSPNTYEDLKQKFPEAFTTVKRGISRSATSIKRRVTKRETVPQYQNNATLMSV</sequence>
<dbReference type="SUPFAM" id="SSF50685">
    <property type="entry name" value="Barwin-like endoglucanases"/>
    <property type="match status" value="1"/>
</dbReference>
<proteinExistence type="predicted"/>
<dbReference type="InterPro" id="IPR036908">
    <property type="entry name" value="RlpA-like_sf"/>
</dbReference>